<dbReference type="RefSeq" id="WP_408335976.1">
    <property type="nucleotide sequence ID" value="NZ_JAQQFH010000063.1"/>
</dbReference>
<dbReference type="PROSITE" id="PS51296">
    <property type="entry name" value="RIESKE"/>
    <property type="match status" value="1"/>
</dbReference>
<protein>
    <submittedName>
        <fullName evidence="7">Aromatic ring-hydroxylating dioxygenase subunit alpha</fullName>
    </submittedName>
</protein>
<evidence type="ECO:0000256" key="3">
    <source>
        <dbReference type="ARBA" id="ARBA00023002"/>
    </source>
</evidence>
<dbReference type="Proteomes" id="UP001629249">
    <property type="component" value="Unassembled WGS sequence"/>
</dbReference>
<dbReference type="Gene3D" id="3.90.380.10">
    <property type="entry name" value="Naphthalene 1,2-dioxygenase Alpha Subunit, Chain A, domain 1"/>
    <property type="match status" value="1"/>
</dbReference>
<dbReference type="InterPro" id="IPR017941">
    <property type="entry name" value="Rieske_2Fe-2S"/>
</dbReference>
<dbReference type="PANTHER" id="PTHR21266:SF60">
    <property type="entry name" value="3-KETOSTEROID-9-ALPHA-MONOOXYGENASE, OXYGENASE COMPONENT"/>
    <property type="match status" value="1"/>
</dbReference>
<organism evidence="7 8">
    <name type="scientific">Paraburkholderia agricolaris</name>
    <dbReference type="NCBI Taxonomy" id="2152888"/>
    <lineage>
        <taxon>Bacteria</taxon>
        <taxon>Pseudomonadati</taxon>
        <taxon>Pseudomonadota</taxon>
        <taxon>Betaproteobacteria</taxon>
        <taxon>Burkholderiales</taxon>
        <taxon>Burkholderiaceae</taxon>
        <taxon>Paraburkholderia</taxon>
    </lineage>
</organism>
<dbReference type="PANTHER" id="PTHR21266">
    <property type="entry name" value="IRON-SULFUR DOMAIN CONTAINING PROTEIN"/>
    <property type="match status" value="1"/>
</dbReference>
<dbReference type="SUPFAM" id="SSF50022">
    <property type="entry name" value="ISP domain"/>
    <property type="match status" value="1"/>
</dbReference>
<evidence type="ECO:0000313" key="8">
    <source>
        <dbReference type="Proteomes" id="UP001629249"/>
    </source>
</evidence>
<gene>
    <name evidence="7" type="ORF">PQR66_38645</name>
</gene>
<keyword evidence="7" id="KW-0223">Dioxygenase</keyword>
<dbReference type="InterPro" id="IPR044043">
    <property type="entry name" value="VanA_C_cat"/>
</dbReference>
<evidence type="ECO:0000256" key="2">
    <source>
        <dbReference type="ARBA" id="ARBA00022723"/>
    </source>
</evidence>
<feature type="domain" description="Rieske" evidence="6">
    <location>
        <begin position="8"/>
        <end position="110"/>
    </location>
</feature>
<dbReference type="Pfam" id="PF00355">
    <property type="entry name" value="Rieske"/>
    <property type="match status" value="1"/>
</dbReference>
<keyword evidence="2" id="KW-0479">Metal-binding</keyword>
<evidence type="ECO:0000313" key="7">
    <source>
        <dbReference type="EMBL" id="MFL9888994.1"/>
    </source>
</evidence>
<keyword evidence="4" id="KW-0408">Iron</keyword>
<keyword evidence="3" id="KW-0560">Oxidoreductase</keyword>
<evidence type="ECO:0000256" key="1">
    <source>
        <dbReference type="ARBA" id="ARBA00022714"/>
    </source>
</evidence>
<accession>A0ABW9A0F5</accession>
<keyword evidence="8" id="KW-1185">Reference proteome</keyword>
<dbReference type="SUPFAM" id="SSF55961">
    <property type="entry name" value="Bet v1-like"/>
    <property type="match status" value="1"/>
</dbReference>
<keyword evidence="5" id="KW-0411">Iron-sulfur</keyword>
<dbReference type="GO" id="GO:0051213">
    <property type="term" value="F:dioxygenase activity"/>
    <property type="evidence" value="ECO:0007669"/>
    <property type="project" value="UniProtKB-KW"/>
</dbReference>
<dbReference type="InterPro" id="IPR036922">
    <property type="entry name" value="Rieske_2Fe-2S_sf"/>
</dbReference>
<dbReference type="InterPro" id="IPR050584">
    <property type="entry name" value="Cholesterol_7-desaturase"/>
</dbReference>
<evidence type="ECO:0000259" key="6">
    <source>
        <dbReference type="PROSITE" id="PS51296"/>
    </source>
</evidence>
<proteinExistence type="predicted"/>
<reference evidence="7 8" key="1">
    <citation type="journal article" date="2024" name="Chem. Sci.">
        <title>Discovery of megapolipeptins by genome mining of a Burkholderiales bacteria collection.</title>
        <authorList>
            <person name="Paulo B.S."/>
            <person name="Recchia M.J.J."/>
            <person name="Lee S."/>
            <person name="Fergusson C.H."/>
            <person name="Romanowski S.B."/>
            <person name="Hernandez A."/>
            <person name="Krull N."/>
            <person name="Liu D.Y."/>
            <person name="Cavanagh H."/>
            <person name="Bos A."/>
            <person name="Gray C.A."/>
            <person name="Murphy B.T."/>
            <person name="Linington R.G."/>
            <person name="Eustaquio A.S."/>
        </authorList>
    </citation>
    <scope>NUCLEOTIDE SEQUENCE [LARGE SCALE GENOMIC DNA]</scope>
    <source>
        <strain evidence="7 8">RL16-012-BIC-B</strain>
    </source>
</reference>
<evidence type="ECO:0000256" key="5">
    <source>
        <dbReference type="ARBA" id="ARBA00023014"/>
    </source>
</evidence>
<sequence>MEALRNIWYVAAWPSEIGTTPLRRTLLEEQIVFFRQTDGRPVALGNICPHRFAPLHRGKIVEDTIECPYHGLRFNGQGHCVFNPDLNGAVPATARVRSYPLVERGGLCWIWMGDPTLADEGLIVDFPFFQSGSGYRPVTGYLHVRANYRYMIDNLVDVSHVLIVHHDMLACPGLATGKQTIERDGNGIWVKRFAEQTTPPKIFDMMWRRSRGDYDAPMDHWAESKWNPPSLISQNTGVQLSGLPRDGGLETKNFHLVTPESETSSHYFWAICRNFETDNDALDVDVRAGTEYAFVEQDEKLLEALQENMNGREFWSMKPALLVGDVGAVQVRRETDRLLAAEKAANAPVPANPSSSAVA</sequence>
<dbReference type="Pfam" id="PF19112">
    <property type="entry name" value="VanA_C"/>
    <property type="match status" value="1"/>
</dbReference>
<dbReference type="EMBL" id="JAQQFN010000055">
    <property type="protein sequence ID" value="MFL9888994.1"/>
    <property type="molecule type" value="Genomic_DNA"/>
</dbReference>
<evidence type="ECO:0000256" key="4">
    <source>
        <dbReference type="ARBA" id="ARBA00023004"/>
    </source>
</evidence>
<name>A0ABW9A0F5_9BURK</name>
<comment type="caution">
    <text evidence="7">The sequence shown here is derived from an EMBL/GenBank/DDBJ whole genome shotgun (WGS) entry which is preliminary data.</text>
</comment>
<keyword evidence="1" id="KW-0001">2Fe-2S</keyword>
<dbReference type="Gene3D" id="2.102.10.10">
    <property type="entry name" value="Rieske [2Fe-2S] iron-sulphur domain"/>
    <property type="match status" value="1"/>
</dbReference>